<dbReference type="GO" id="GO:0004674">
    <property type="term" value="F:protein serine/threonine kinase activity"/>
    <property type="evidence" value="ECO:0007669"/>
    <property type="project" value="UniProtKB-KW"/>
</dbReference>
<sequence length="298" mass="32640">MGCSAAHAVVFNRTQCVCIPGYLLNSTANACVVFADRRPTIELSSGVDFDSLLDFPTTIFSFDSIKKFTQSQAVFLEAPLGEQNLGSWKKEILNSNAEAPGPGYDTSTLLLAENRTKRSDILSRFHKYRGGWDIANKHYWAVELLGRLRSPYLLSLIGYCSESNLKMLVSEFMANGGLYALTGHLTAKSDVYSYEVVLLESLSGRVPVDMKRTSGLPQLTYTNKVGQIMDQALEGQYPMKKVVQVAAIAAVCVQPEADYRPLMADVVQSLVPLVKHHNGLSKAATCSSFRAAQSPKAL</sequence>
<dbReference type="InterPro" id="IPR011009">
    <property type="entry name" value="Kinase-like_dom_sf"/>
</dbReference>
<dbReference type="PANTHER" id="PTHR47989">
    <property type="entry name" value="OS01G0750732 PROTEIN"/>
    <property type="match status" value="1"/>
</dbReference>
<keyword evidence="5" id="KW-1185">Reference proteome</keyword>
<organism evidence="4 5">
    <name type="scientific">Phtheirospermum japonicum</name>
    <dbReference type="NCBI Taxonomy" id="374723"/>
    <lineage>
        <taxon>Eukaryota</taxon>
        <taxon>Viridiplantae</taxon>
        <taxon>Streptophyta</taxon>
        <taxon>Embryophyta</taxon>
        <taxon>Tracheophyta</taxon>
        <taxon>Spermatophyta</taxon>
        <taxon>Magnoliopsida</taxon>
        <taxon>eudicotyledons</taxon>
        <taxon>Gunneridae</taxon>
        <taxon>Pentapetalae</taxon>
        <taxon>asterids</taxon>
        <taxon>lamiids</taxon>
        <taxon>Lamiales</taxon>
        <taxon>Orobanchaceae</taxon>
        <taxon>Orobanchaceae incertae sedis</taxon>
        <taxon>Phtheirospermum</taxon>
    </lineage>
</organism>
<keyword evidence="2" id="KW-0547">Nucleotide-binding</keyword>
<reference evidence="4" key="1">
    <citation type="submission" date="2020-07" db="EMBL/GenBank/DDBJ databases">
        <title>Ethylene signaling mediates host invasion by parasitic plants.</title>
        <authorList>
            <person name="Yoshida S."/>
        </authorList>
    </citation>
    <scope>NUCLEOTIDE SEQUENCE</scope>
    <source>
        <strain evidence="4">Okayama</strain>
    </source>
</reference>
<dbReference type="Gene3D" id="3.30.200.20">
    <property type="entry name" value="Phosphorylase Kinase, domain 1"/>
    <property type="match status" value="1"/>
</dbReference>
<evidence type="ECO:0000256" key="2">
    <source>
        <dbReference type="ARBA" id="ARBA00022741"/>
    </source>
</evidence>
<dbReference type="SUPFAM" id="SSF56112">
    <property type="entry name" value="Protein kinase-like (PK-like)"/>
    <property type="match status" value="1"/>
</dbReference>
<keyword evidence="1" id="KW-0723">Serine/threonine-protein kinase</keyword>
<keyword evidence="3" id="KW-0067">ATP-binding</keyword>
<keyword evidence="4" id="KW-0418">Kinase</keyword>
<gene>
    <name evidence="4" type="ORF">PHJA_001693500</name>
</gene>
<keyword evidence="4" id="KW-0808">Transferase</keyword>
<dbReference type="OrthoDB" id="1055097at2759"/>
<name>A0A830CB37_9LAMI</name>
<accession>A0A830CB37</accession>
<evidence type="ECO:0000256" key="3">
    <source>
        <dbReference type="ARBA" id="ARBA00022840"/>
    </source>
</evidence>
<comment type="caution">
    <text evidence="4">The sequence shown here is derived from an EMBL/GenBank/DDBJ whole genome shotgun (WGS) entry which is preliminary data.</text>
</comment>
<dbReference type="EMBL" id="BMAC01000392">
    <property type="protein sequence ID" value="GFP95492.1"/>
    <property type="molecule type" value="Genomic_DNA"/>
</dbReference>
<proteinExistence type="predicted"/>
<evidence type="ECO:0000313" key="4">
    <source>
        <dbReference type="EMBL" id="GFP95492.1"/>
    </source>
</evidence>
<dbReference type="Proteomes" id="UP000653305">
    <property type="component" value="Unassembled WGS sequence"/>
</dbReference>
<dbReference type="AlphaFoldDB" id="A0A830CB37"/>
<evidence type="ECO:0000256" key="1">
    <source>
        <dbReference type="ARBA" id="ARBA00022527"/>
    </source>
</evidence>
<dbReference type="PANTHER" id="PTHR47989:SF15">
    <property type="entry name" value="SERINE_THREONINE-PROTEIN KINASE PBL7 ISOFORM X1-RELATED"/>
    <property type="match status" value="1"/>
</dbReference>
<dbReference type="GO" id="GO:0005524">
    <property type="term" value="F:ATP binding"/>
    <property type="evidence" value="ECO:0007669"/>
    <property type="project" value="UniProtKB-KW"/>
</dbReference>
<dbReference type="Gene3D" id="1.10.510.10">
    <property type="entry name" value="Transferase(Phosphotransferase) domain 1"/>
    <property type="match status" value="1"/>
</dbReference>
<protein>
    <submittedName>
        <fullName evidence="4">Pti1-like tyrosine-protein kinase 2</fullName>
    </submittedName>
</protein>
<evidence type="ECO:0000313" key="5">
    <source>
        <dbReference type="Proteomes" id="UP000653305"/>
    </source>
</evidence>